<organism evidence="1 2">
    <name type="scientific">Panagrolaimus sp. PS1159</name>
    <dbReference type="NCBI Taxonomy" id="55785"/>
    <lineage>
        <taxon>Eukaryota</taxon>
        <taxon>Metazoa</taxon>
        <taxon>Ecdysozoa</taxon>
        <taxon>Nematoda</taxon>
        <taxon>Chromadorea</taxon>
        <taxon>Rhabditida</taxon>
        <taxon>Tylenchina</taxon>
        <taxon>Panagrolaimomorpha</taxon>
        <taxon>Panagrolaimoidea</taxon>
        <taxon>Panagrolaimidae</taxon>
        <taxon>Panagrolaimus</taxon>
    </lineage>
</organism>
<reference evidence="2" key="1">
    <citation type="submission" date="2025-08" db="UniProtKB">
        <authorList>
            <consortium name="WormBaseParasite"/>
        </authorList>
    </citation>
    <scope>IDENTIFICATION</scope>
</reference>
<evidence type="ECO:0000313" key="2">
    <source>
        <dbReference type="WBParaSite" id="PS1159_v2.g3523.t1"/>
    </source>
</evidence>
<accession>A0AC35GC49</accession>
<dbReference type="WBParaSite" id="PS1159_v2.g3523.t1">
    <property type="protein sequence ID" value="PS1159_v2.g3523.t1"/>
    <property type="gene ID" value="PS1159_v2.g3523"/>
</dbReference>
<name>A0AC35GC49_9BILA</name>
<proteinExistence type="predicted"/>
<dbReference type="Proteomes" id="UP000887580">
    <property type="component" value="Unplaced"/>
</dbReference>
<sequence>MSGKLRVERNCMASTSSDGSCSHQRLLIALLKLITSQPLLLIRQRGKEDEGCIDSVVSALVLLIDHPQLHSGAMQALLALHSVISHWNYQSPRHAMQSFFTVGSHMLFSVCQKLIHFQIPNAEHVITWIKAIMQYR</sequence>
<evidence type="ECO:0000313" key="1">
    <source>
        <dbReference type="Proteomes" id="UP000887580"/>
    </source>
</evidence>
<protein>
    <submittedName>
        <fullName evidence="2">Neurofibromin</fullName>
    </submittedName>
</protein>